<gene>
    <name evidence="4" type="ORF">N657DRAFT_638473</name>
</gene>
<dbReference type="InterPro" id="IPR008030">
    <property type="entry name" value="NmrA-like"/>
</dbReference>
<dbReference type="RefSeq" id="XP_062651840.1">
    <property type="nucleotide sequence ID" value="XM_062791597.1"/>
</dbReference>
<dbReference type="AlphaFoldDB" id="A0AAN6U8G7"/>
<dbReference type="Proteomes" id="UP001302602">
    <property type="component" value="Unassembled WGS sequence"/>
</dbReference>
<evidence type="ECO:0000313" key="5">
    <source>
        <dbReference type="Proteomes" id="UP001302602"/>
    </source>
</evidence>
<keyword evidence="5" id="KW-1185">Reference proteome</keyword>
<comment type="similarity">
    <text evidence="1">Belongs to the NmrA-type oxidoreductase family.</text>
</comment>
<protein>
    <submittedName>
        <fullName evidence="4">NAD(P)-binding protein</fullName>
    </submittedName>
</protein>
<reference evidence="4" key="1">
    <citation type="journal article" date="2023" name="Mol. Phylogenet. Evol.">
        <title>Genome-scale phylogeny and comparative genomics of the fungal order Sordariales.</title>
        <authorList>
            <person name="Hensen N."/>
            <person name="Bonometti L."/>
            <person name="Westerberg I."/>
            <person name="Brannstrom I.O."/>
            <person name="Guillou S."/>
            <person name="Cros-Aarteil S."/>
            <person name="Calhoun S."/>
            <person name="Haridas S."/>
            <person name="Kuo A."/>
            <person name="Mondo S."/>
            <person name="Pangilinan J."/>
            <person name="Riley R."/>
            <person name="LaButti K."/>
            <person name="Andreopoulos B."/>
            <person name="Lipzen A."/>
            <person name="Chen C."/>
            <person name="Yan M."/>
            <person name="Daum C."/>
            <person name="Ng V."/>
            <person name="Clum A."/>
            <person name="Steindorff A."/>
            <person name="Ohm R.A."/>
            <person name="Martin F."/>
            <person name="Silar P."/>
            <person name="Natvig D.O."/>
            <person name="Lalanne C."/>
            <person name="Gautier V."/>
            <person name="Ament-Velasquez S.L."/>
            <person name="Kruys A."/>
            <person name="Hutchinson M.I."/>
            <person name="Powell A.J."/>
            <person name="Barry K."/>
            <person name="Miller A.N."/>
            <person name="Grigoriev I.V."/>
            <person name="Debuchy R."/>
            <person name="Gladieux P."/>
            <person name="Hiltunen Thoren M."/>
            <person name="Johannesson H."/>
        </authorList>
    </citation>
    <scope>NUCLEOTIDE SEQUENCE</scope>
    <source>
        <strain evidence="4">CBS 731.68</strain>
    </source>
</reference>
<evidence type="ECO:0000256" key="2">
    <source>
        <dbReference type="ARBA" id="ARBA00022857"/>
    </source>
</evidence>
<evidence type="ECO:0000259" key="3">
    <source>
        <dbReference type="Pfam" id="PF05368"/>
    </source>
</evidence>
<organism evidence="4 5">
    <name type="scientific">Parathielavia appendiculata</name>
    <dbReference type="NCBI Taxonomy" id="2587402"/>
    <lineage>
        <taxon>Eukaryota</taxon>
        <taxon>Fungi</taxon>
        <taxon>Dikarya</taxon>
        <taxon>Ascomycota</taxon>
        <taxon>Pezizomycotina</taxon>
        <taxon>Sordariomycetes</taxon>
        <taxon>Sordariomycetidae</taxon>
        <taxon>Sordariales</taxon>
        <taxon>Chaetomiaceae</taxon>
        <taxon>Parathielavia</taxon>
    </lineage>
</organism>
<name>A0AAN6U8G7_9PEZI</name>
<dbReference type="PANTHER" id="PTHR42748">
    <property type="entry name" value="NITROGEN METABOLITE REPRESSION PROTEIN NMRA FAMILY MEMBER"/>
    <property type="match status" value="1"/>
</dbReference>
<reference evidence="4" key="2">
    <citation type="submission" date="2023-05" db="EMBL/GenBank/DDBJ databases">
        <authorList>
            <consortium name="Lawrence Berkeley National Laboratory"/>
            <person name="Steindorff A."/>
            <person name="Hensen N."/>
            <person name="Bonometti L."/>
            <person name="Westerberg I."/>
            <person name="Brannstrom I.O."/>
            <person name="Guillou S."/>
            <person name="Cros-Aarteil S."/>
            <person name="Calhoun S."/>
            <person name="Haridas S."/>
            <person name="Kuo A."/>
            <person name="Mondo S."/>
            <person name="Pangilinan J."/>
            <person name="Riley R."/>
            <person name="Labutti K."/>
            <person name="Andreopoulos B."/>
            <person name="Lipzen A."/>
            <person name="Chen C."/>
            <person name="Yanf M."/>
            <person name="Daum C."/>
            <person name="Ng V."/>
            <person name="Clum A."/>
            <person name="Ohm R."/>
            <person name="Martin F."/>
            <person name="Silar P."/>
            <person name="Natvig D."/>
            <person name="Lalanne C."/>
            <person name="Gautier V."/>
            <person name="Ament-Velasquez S.L."/>
            <person name="Kruys A."/>
            <person name="Hutchinson M.I."/>
            <person name="Powell A.J."/>
            <person name="Barry K."/>
            <person name="Miller A.N."/>
            <person name="Grigoriev I.V."/>
            <person name="Debuchy R."/>
            <person name="Gladieux P."/>
            <person name="Thoren M.H."/>
            <person name="Johannesson H."/>
        </authorList>
    </citation>
    <scope>NUCLEOTIDE SEQUENCE</scope>
    <source>
        <strain evidence="4">CBS 731.68</strain>
    </source>
</reference>
<dbReference type="GeneID" id="87828366"/>
<dbReference type="Pfam" id="PF05368">
    <property type="entry name" value="NmrA"/>
    <property type="match status" value="1"/>
</dbReference>
<sequence>MSAPSVIVFGPTGTVASSAALTAHAHGAAHITLAMRNPSKPLPNAALTEAEQTHSASFSRIQADLTDPASVRTAAAASGAKVAFIYLVFGSHDGMRGAIEALKAAGVEFVVFLSSAGVREGEDPRAVSPAHFIEFQHARVEVALQEVFGDEGYVAVRPGYFASNLFQYAKHIANNKAGGEVVRLVCPEAKFDMIAPEDIGRVCGRLLVEGQQALKQGSGVNVVMLAGPQMLSQAEAVGVIGKAVGKDIQVAGFDDDEEAVRSVMQDLGMPEPGARQIVKNFKAVAEGFSYYGEKYQYERAVGNVLKYGGRVTPFAEWAEANKAKFA</sequence>
<dbReference type="Gene3D" id="3.40.50.720">
    <property type="entry name" value="NAD(P)-binding Rossmann-like Domain"/>
    <property type="match status" value="1"/>
</dbReference>
<keyword evidence="2" id="KW-0521">NADP</keyword>
<dbReference type="EMBL" id="MU853223">
    <property type="protein sequence ID" value="KAK4128069.1"/>
    <property type="molecule type" value="Genomic_DNA"/>
</dbReference>
<dbReference type="GO" id="GO:0005634">
    <property type="term" value="C:nucleus"/>
    <property type="evidence" value="ECO:0007669"/>
    <property type="project" value="TreeGrafter"/>
</dbReference>
<dbReference type="InterPro" id="IPR051164">
    <property type="entry name" value="NmrA-like_oxidored"/>
</dbReference>
<feature type="domain" description="NmrA-like" evidence="3">
    <location>
        <begin position="6"/>
        <end position="286"/>
    </location>
</feature>
<proteinExistence type="inferred from homology"/>
<comment type="caution">
    <text evidence="4">The sequence shown here is derived from an EMBL/GenBank/DDBJ whole genome shotgun (WGS) entry which is preliminary data.</text>
</comment>
<dbReference type="PANTHER" id="PTHR42748:SF8">
    <property type="entry name" value="NMRA-LIKE FAMILY PROTEIN (AFU_ORTHOLOGUE AFUA_8G01860)"/>
    <property type="match status" value="1"/>
</dbReference>
<evidence type="ECO:0000256" key="1">
    <source>
        <dbReference type="ARBA" id="ARBA00006328"/>
    </source>
</evidence>
<dbReference type="SUPFAM" id="SSF51735">
    <property type="entry name" value="NAD(P)-binding Rossmann-fold domains"/>
    <property type="match status" value="1"/>
</dbReference>
<evidence type="ECO:0000313" key="4">
    <source>
        <dbReference type="EMBL" id="KAK4128069.1"/>
    </source>
</evidence>
<accession>A0AAN6U8G7</accession>
<dbReference type="InterPro" id="IPR036291">
    <property type="entry name" value="NAD(P)-bd_dom_sf"/>
</dbReference>